<sequence>MKDSGSEDQEIESREGPRGSEKPERGYRKQTDEVITPVNIGDCRSELVILGQKRSEGNVETRTAMCY</sequence>
<feature type="region of interest" description="Disordered" evidence="1">
    <location>
        <begin position="1"/>
        <end position="33"/>
    </location>
</feature>
<protein>
    <submittedName>
        <fullName evidence="2">Uncharacterized protein</fullName>
    </submittedName>
</protein>
<accession>A0A151N879</accession>
<gene>
    <name evidence="2" type="ORF">Y1Q_0011333</name>
</gene>
<dbReference type="AlphaFoldDB" id="A0A151N879"/>
<feature type="compositionally biased region" description="Basic and acidic residues" evidence="1">
    <location>
        <begin position="1"/>
        <end position="32"/>
    </location>
</feature>
<comment type="caution">
    <text evidence="2">The sequence shown here is derived from an EMBL/GenBank/DDBJ whole genome shotgun (WGS) entry which is preliminary data.</text>
</comment>
<reference evidence="2 3" key="1">
    <citation type="journal article" date="2012" name="Genome Biol.">
        <title>Sequencing three crocodilian genomes to illuminate the evolution of archosaurs and amniotes.</title>
        <authorList>
            <person name="St John J.A."/>
            <person name="Braun E.L."/>
            <person name="Isberg S.R."/>
            <person name="Miles L.G."/>
            <person name="Chong A.Y."/>
            <person name="Gongora J."/>
            <person name="Dalzell P."/>
            <person name="Moran C."/>
            <person name="Bed'hom B."/>
            <person name="Abzhanov A."/>
            <person name="Burgess S.C."/>
            <person name="Cooksey A.M."/>
            <person name="Castoe T.A."/>
            <person name="Crawford N.G."/>
            <person name="Densmore L.D."/>
            <person name="Drew J.C."/>
            <person name="Edwards S.V."/>
            <person name="Faircloth B.C."/>
            <person name="Fujita M.K."/>
            <person name="Greenwold M.J."/>
            <person name="Hoffmann F.G."/>
            <person name="Howard J.M."/>
            <person name="Iguchi T."/>
            <person name="Janes D.E."/>
            <person name="Khan S.Y."/>
            <person name="Kohno S."/>
            <person name="de Koning A.J."/>
            <person name="Lance S.L."/>
            <person name="McCarthy F.M."/>
            <person name="McCormack J.E."/>
            <person name="Merchant M.E."/>
            <person name="Peterson D.G."/>
            <person name="Pollock D.D."/>
            <person name="Pourmand N."/>
            <person name="Raney B.J."/>
            <person name="Roessler K.A."/>
            <person name="Sanford J.R."/>
            <person name="Sawyer R.H."/>
            <person name="Schmidt C.J."/>
            <person name="Triplett E.W."/>
            <person name="Tuberville T.D."/>
            <person name="Venegas-Anaya M."/>
            <person name="Howard J.T."/>
            <person name="Jarvis E.D."/>
            <person name="Guillette L.J.Jr."/>
            <person name="Glenn T.C."/>
            <person name="Green R.E."/>
            <person name="Ray D.A."/>
        </authorList>
    </citation>
    <scope>NUCLEOTIDE SEQUENCE [LARGE SCALE GENOMIC DNA]</scope>
    <source>
        <strain evidence="2">KSC_2009_1</strain>
    </source>
</reference>
<dbReference type="Proteomes" id="UP000050525">
    <property type="component" value="Unassembled WGS sequence"/>
</dbReference>
<organism evidence="2 3">
    <name type="scientific">Alligator mississippiensis</name>
    <name type="common">American alligator</name>
    <dbReference type="NCBI Taxonomy" id="8496"/>
    <lineage>
        <taxon>Eukaryota</taxon>
        <taxon>Metazoa</taxon>
        <taxon>Chordata</taxon>
        <taxon>Craniata</taxon>
        <taxon>Vertebrata</taxon>
        <taxon>Euteleostomi</taxon>
        <taxon>Archelosauria</taxon>
        <taxon>Archosauria</taxon>
        <taxon>Crocodylia</taxon>
        <taxon>Alligatoridae</taxon>
        <taxon>Alligatorinae</taxon>
        <taxon>Alligator</taxon>
    </lineage>
</organism>
<dbReference type="EMBL" id="AKHW03003826">
    <property type="protein sequence ID" value="KYO33024.1"/>
    <property type="molecule type" value="Genomic_DNA"/>
</dbReference>
<name>A0A151N879_ALLMI</name>
<proteinExistence type="predicted"/>
<evidence type="ECO:0000313" key="2">
    <source>
        <dbReference type="EMBL" id="KYO33024.1"/>
    </source>
</evidence>
<keyword evidence="3" id="KW-1185">Reference proteome</keyword>
<evidence type="ECO:0000256" key="1">
    <source>
        <dbReference type="SAM" id="MobiDB-lite"/>
    </source>
</evidence>
<evidence type="ECO:0000313" key="3">
    <source>
        <dbReference type="Proteomes" id="UP000050525"/>
    </source>
</evidence>